<dbReference type="PANTHER" id="PTHR11362">
    <property type="entry name" value="PHOSPHATIDYLETHANOLAMINE-BINDING PROTEIN"/>
    <property type="match status" value="1"/>
</dbReference>
<name>A0A164QTA5_9AGAM</name>
<protein>
    <submittedName>
        <fullName evidence="2">PEBP-like protein</fullName>
    </submittedName>
</protein>
<evidence type="ECO:0000313" key="3">
    <source>
        <dbReference type="Proteomes" id="UP000076722"/>
    </source>
</evidence>
<dbReference type="STRING" id="1314777.A0A164QTA5"/>
<organism evidence="2 3">
    <name type="scientific">Sistotremastrum niveocremeum HHB9708</name>
    <dbReference type="NCBI Taxonomy" id="1314777"/>
    <lineage>
        <taxon>Eukaryota</taxon>
        <taxon>Fungi</taxon>
        <taxon>Dikarya</taxon>
        <taxon>Basidiomycota</taxon>
        <taxon>Agaricomycotina</taxon>
        <taxon>Agaricomycetes</taxon>
        <taxon>Sistotremastrales</taxon>
        <taxon>Sistotremastraceae</taxon>
        <taxon>Sertulicium</taxon>
        <taxon>Sertulicium niveocremeum</taxon>
    </lineage>
</organism>
<dbReference type="CDD" id="cd00866">
    <property type="entry name" value="PEBP_euk"/>
    <property type="match status" value="1"/>
</dbReference>
<dbReference type="OrthoDB" id="2506647at2759"/>
<keyword evidence="1" id="KW-0732">Signal</keyword>
<keyword evidence="3" id="KW-1185">Reference proteome</keyword>
<dbReference type="InterPro" id="IPR036610">
    <property type="entry name" value="PEBP-like_sf"/>
</dbReference>
<dbReference type="InterPro" id="IPR008914">
    <property type="entry name" value="PEBP"/>
</dbReference>
<dbReference type="SUPFAM" id="SSF49777">
    <property type="entry name" value="PEBP-like"/>
    <property type="match status" value="1"/>
</dbReference>
<proteinExistence type="predicted"/>
<sequence>MHLLSLLALLLVSPKLVDATQVAFKSDTAPATARKAFKDAGIVPDVIPAFDPVLEVDITYQYDTNVKRAVLGTQFAKYETQNFPLWALFGVPPKLRGANFVAVIIDPDAPKPEDPKNAQFRHFLGADFTLWRGALLHNSSAALSEYVQPSPPSESKPHRYVFLVYRQSEDIPKTISSGNAKFNVTAFAEKYNLGPPLGGNFLTVSTQDD</sequence>
<evidence type="ECO:0000313" key="2">
    <source>
        <dbReference type="EMBL" id="KZS89946.1"/>
    </source>
</evidence>
<accession>A0A164QTA5</accession>
<dbReference type="Gene3D" id="3.90.280.10">
    <property type="entry name" value="PEBP-like"/>
    <property type="match status" value="1"/>
</dbReference>
<gene>
    <name evidence="2" type="ORF">SISNIDRAFT_551842</name>
</gene>
<feature type="signal peptide" evidence="1">
    <location>
        <begin position="1"/>
        <end position="19"/>
    </location>
</feature>
<dbReference type="InterPro" id="IPR035810">
    <property type="entry name" value="PEBP_euk"/>
</dbReference>
<dbReference type="EMBL" id="KV419424">
    <property type="protein sequence ID" value="KZS89946.1"/>
    <property type="molecule type" value="Genomic_DNA"/>
</dbReference>
<dbReference type="PANTHER" id="PTHR11362:SF82">
    <property type="entry name" value="PHOSPHATIDYLETHANOLAMINE-BINDING PROTEIN 4"/>
    <property type="match status" value="1"/>
</dbReference>
<dbReference type="Pfam" id="PF01161">
    <property type="entry name" value="PBP"/>
    <property type="match status" value="1"/>
</dbReference>
<dbReference type="AlphaFoldDB" id="A0A164QTA5"/>
<evidence type="ECO:0000256" key="1">
    <source>
        <dbReference type="SAM" id="SignalP"/>
    </source>
</evidence>
<dbReference type="Proteomes" id="UP000076722">
    <property type="component" value="Unassembled WGS sequence"/>
</dbReference>
<reference evidence="2 3" key="1">
    <citation type="journal article" date="2016" name="Mol. Biol. Evol.">
        <title>Comparative Genomics of Early-Diverging Mushroom-Forming Fungi Provides Insights into the Origins of Lignocellulose Decay Capabilities.</title>
        <authorList>
            <person name="Nagy L.G."/>
            <person name="Riley R."/>
            <person name="Tritt A."/>
            <person name="Adam C."/>
            <person name="Daum C."/>
            <person name="Floudas D."/>
            <person name="Sun H."/>
            <person name="Yadav J.S."/>
            <person name="Pangilinan J."/>
            <person name="Larsson K.H."/>
            <person name="Matsuura K."/>
            <person name="Barry K."/>
            <person name="Labutti K."/>
            <person name="Kuo R."/>
            <person name="Ohm R.A."/>
            <person name="Bhattacharya S.S."/>
            <person name="Shirouzu T."/>
            <person name="Yoshinaga Y."/>
            <person name="Martin F.M."/>
            <person name="Grigoriev I.V."/>
            <person name="Hibbett D.S."/>
        </authorList>
    </citation>
    <scope>NUCLEOTIDE SEQUENCE [LARGE SCALE GENOMIC DNA]</scope>
    <source>
        <strain evidence="2 3">HHB9708</strain>
    </source>
</reference>
<feature type="chain" id="PRO_5007852673" evidence="1">
    <location>
        <begin position="20"/>
        <end position="209"/>
    </location>
</feature>